<feature type="binding site" evidence="7">
    <location>
        <position position="129"/>
    </location>
    <ligand>
        <name>glyoxylate</name>
        <dbReference type="ChEBI" id="CHEBI:36655"/>
    </ligand>
</feature>
<proteinExistence type="inferred from homology"/>
<dbReference type="InterPro" id="IPR000262">
    <property type="entry name" value="FMN-dep_DH"/>
</dbReference>
<dbReference type="GO" id="GO:0010181">
    <property type="term" value="F:FMN binding"/>
    <property type="evidence" value="ECO:0007669"/>
    <property type="project" value="InterPro"/>
</dbReference>
<dbReference type="SUPFAM" id="SSF51395">
    <property type="entry name" value="FMN-linked oxidoreductases"/>
    <property type="match status" value="1"/>
</dbReference>
<dbReference type="PROSITE" id="PS00557">
    <property type="entry name" value="FMN_HYDROXY_ACID_DH_1"/>
    <property type="match status" value="1"/>
</dbReference>
<dbReference type="PROSITE" id="PS51349">
    <property type="entry name" value="FMN_HYDROXY_ACID_DH_2"/>
    <property type="match status" value="1"/>
</dbReference>
<comment type="similarity">
    <text evidence="5">Belongs to the FMN-dependent alpha-hydroxy acid dehydrogenase family.</text>
</comment>
<feature type="binding site" evidence="7">
    <location>
        <begin position="76"/>
        <end position="78"/>
    </location>
    <ligand>
        <name>FMN</name>
        <dbReference type="ChEBI" id="CHEBI:58210"/>
    </ligand>
</feature>
<dbReference type="OrthoDB" id="8717062at2"/>
<evidence type="ECO:0000256" key="3">
    <source>
        <dbReference type="ARBA" id="ARBA00022643"/>
    </source>
</evidence>
<evidence type="ECO:0000256" key="6">
    <source>
        <dbReference type="PIRSR" id="PIRSR000138-1"/>
    </source>
</evidence>
<dbReference type="EMBL" id="FKBS01000029">
    <property type="protein sequence ID" value="SAI55689.1"/>
    <property type="molecule type" value="Genomic_DNA"/>
</dbReference>
<dbReference type="InterPro" id="IPR012133">
    <property type="entry name" value="Alpha-hydoxy_acid_DH_FMN"/>
</dbReference>
<feature type="binding site" evidence="7">
    <location>
        <position position="23"/>
    </location>
    <ligand>
        <name>glyoxylate</name>
        <dbReference type="ChEBI" id="CHEBI:36655"/>
    </ligand>
</feature>
<feature type="binding site" evidence="7">
    <location>
        <begin position="329"/>
        <end position="330"/>
    </location>
    <ligand>
        <name>FMN</name>
        <dbReference type="ChEBI" id="CHEBI:58210"/>
    </ligand>
</feature>
<evidence type="ECO:0000256" key="5">
    <source>
        <dbReference type="ARBA" id="ARBA00024042"/>
    </source>
</evidence>
<dbReference type="GO" id="GO:0004459">
    <property type="term" value="F:L-lactate dehydrogenase (NAD+) activity"/>
    <property type="evidence" value="ECO:0007669"/>
    <property type="project" value="TreeGrafter"/>
</dbReference>
<feature type="domain" description="FMN hydroxy acid dehydrogenase" evidence="8">
    <location>
        <begin position="1"/>
        <end position="380"/>
    </location>
</feature>
<dbReference type="PANTHER" id="PTHR10578">
    <property type="entry name" value="S -2-HYDROXY-ACID OXIDASE-RELATED"/>
    <property type="match status" value="1"/>
</dbReference>
<dbReference type="GO" id="GO:0004460">
    <property type="term" value="F:L-lactate dehydrogenase (cytochrome) activity"/>
    <property type="evidence" value="ECO:0007669"/>
    <property type="project" value="UniProtKB-EC"/>
</dbReference>
<dbReference type="PANTHER" id="PTHR10578:SF107">
    <property type="entry name" value="2-HYDROXYACID OXIDASE 1"/>
    <property type="match status" value="1"/>
</dbReference>
<feature type="binding site" evidence="7">
    <location>
        <position position="251"/>
    </location>
    <ligand>
        <name>FMN</name>
        <dbReference type="ChEBI" id="CHEBI:58210"/>
    </ligand>
</feature>
<protein>
    <submittedName>
        <fullName evidence="9">FMN-dependent dehydrogenase</fullName>
        <ecNumber evidence="9">1.1.2.3</ecNumber>
        <ecNumber evidence="9">1.1.99.31</ecNumber>
    </submittedName>
</protein>
<feature type="binding site" evidence="7">
    <location>
        <position position="164"/>
    </location>
    <ligand>
        <name>glyoxylate</name>
        <dbReference type="ChEBI" id="CHEBI:36655"/>
    </ligand>
</feature>
<evidence type="ECO:0000313" key="10">
    <source>
        <dbReference type="Proteomes" id="UP000077037"/>
    </source>
</evidence>
<dbReference type="RefSeq" id="WP_066419842.1">
    <property type="nucleotide sequence ID" value="NZ_FKBS01000029.1"/>
</dbReference>
<dbReference type="InterPro" id="IPR013785">
    <property type="entry name" value="Aldolase_TIM"/>
</dbReference>
<feature type="binding site" evidence="7">
    <location>
        <position position="155"/>
    </location>
    <ligand>
        <name>FMN</name>
        <dbReference type="ChEBI" id="CHEBI:58210"/>
    </ligand>
</feature>
<evidence type="ECO:0000256" key="2">
    <source>
        <dbReference type="ARBA" id="ARBA00022630"/>
    </source>
</evidence>
<evidence type="ECO:0000259" key="8">
    <source>
        <dbReference type="PROSITE" id="PS51349"/>
    </source>
</evidence>
<feature type="binding site" evidence="7">
    <location>
        <position position="278"/>
    </location>
    <ligand>
        <name>glyoxylate</name>
        <dbReference type="ChEBI" id="CHEBI:36655"/>
    </ligand>
</feature>
<evidence type="ECO:0000256" key="4">
    <source>
        <dbReference type="ARBA" id="ARBA00023002"/>
    </source>
</evidence>
<feature type="binding site" evidence="7">
    <location>
        <position position="273"/>
    </location>
    <ligand>
        <name>FMN</name>
        <dbReference type="ChEBI" id="CHEBI:58210"/>
    </ligand>
</feature>
<keyword evidence="2 7" id="KW-0285">Flavoprotein</keyword>
<feature type="binding site" evidence="7">
    <location>
        <position position="105"/>
    </location>
    <ligand>
        <name>FMN</name>
        <dbReference type="ChEBI" id="CHEBI:58210"/>
    </ligand>
</feature>
<dbReference type="GO" id="GO:0033720">
    <property type="term" value="F:(S)-mandelate dehydrogenase activity"/>
    <property type="evidence" value="ECO:0007669"/>
    <property type="project" value="UniProtKB-EC"/>
</dbReference>
<dbReference type="Gene3D" id="3.20.20.70">
    <property type="entry name" value="Aldolase class I"/>
    <property type="match status" value="1"/>
</dbReference>
<evidence type="ECO:0000256" key="7">
    <source>
        <dbReference type="PIRSR" id="PIRSR000138-2"/>
    </source>
</evidence>
<feature type="binding site" evidence="7">
    <location>
        <position position="275"/>
    </location>
    <ligand>
        <name>glyoxylate</name>
        <dbReference type="ChEBI" id="CHEBI:36655"/>
    </ligand>
</feature>
<dbReference type="AlphaFoldDB" id="A0A157RED2"/>
<feature type="active site" description="Proton acceptor" evidence="6">
    <location>
        <position position="275"/>
    </location>
</feature>
<name>A0A157RED2_9BORD</name>
<dbReference type="InterPro" id="IPR008259">
    <property type="entry name" value="FMN_hydac_DH_AS"/>
</dbReference>
<dbReference type="EC" id="1.1.2.3" evidence="9"/>
<feature type="binding site" evidence="7">
    <location>
        <position position="127"/>
    </location>
    <ligand>
        <name>FMN</name>
        <dbReference type="ChEBI" id="CHEBI:58210"/>
    </ligand>
</feature>
<evidence type="ECO:0000256" key="1">
    <source>
        <dbReference type="ARBA" id="ARBA00001917"/>
    </source>
</evidence>
<gene>
    <name evidence="9" type="primary">lldD_6</name>
    <name evidence="9" type="ORF">SAMEA1982600_04661</name>
</gene>
<accession>A0A157RED2</accession>
<evidence type="ECO:0000313" key="9">
    <source>
        <dbReference type="EMBL" id="SAI55689.1"/>
    </source>
</evidence>
<dbReference type="GO" id="GO:0005886">
    <property type="term" value="C:plasma membrane"/>
    <property type="evidence" value="ECO:0007669"/>
    <property type="project" value="TreeGrafter"/>
</dbReference>
<keyword evidence="3 7" id="KW-0288">FMN</keyword>
<dbReference type="Proteomes" id="UP000077037">
    <property type="component" value="Unassembled WGS sequence"/>
</dbReference>
<organism evidence="9 10">
    <name type="scientific">Bordetella ansorpii</name>
    <dbReference type="NCBI Taxonomy" id="288768"/>
    <lineage>
        <taxon>Bacteria</taxon>
        <taxon>Pseudomonadati</taxon>
        <taxon>Pseudomonadota</taxon>
        <taxon>Betaproteobacteria</taxon>
        <taxon>Burkholderiales</taxon>
        <taxon>Alcaligenaceae</taxon>
        <taxon>Bordetella</taxon>
    </lineage>
</organism>
<keyword evidence="4 9" id="KW-0560">Oxidoreductase</keyword>
<dbReference type="InterPro" id="IPR037396">
    <property type="entry name" value="FMN_HAD"/>
</dbReference>
<dbReference type="PIRSF" id="PIRSF000138">
    <property type="entry name" value="Al-hdrx_acd_dh"/>
    <property type="match status" value="1"/>
</dbReference>
<dbReference type="EC" id="1.1.99.31" evidence="9"/>
<dbReference type="GO" id="GO:0009060">
    <property type="term" value="P:aerobic respiration"/>
    <property type="evidence" value="ECO:0007669"/>
    <property type="project" value="TreeGrafter"/>
</dbReference>
<sequence>MFPSVADYRDAAFRRLPRFAFDYLEGGAEDGDALRRNIDSYRRVLLQPRVLRDLTRCELDANWFGCAQAAPMAVGPTGLNGLFWHKADELLAAAAARHGLPFILSTASTSLLEDVRAAAPTADLWLQLYVQQERGIAEDVMRRAAQAGYRCLLLTVDVPVHGKRDHDLRNGFRLPVRLSPKLVRDVLRHPAWAWQILRHGGPQPVNIARSLGQAPELSRQAATLSRAMDLNLQWQDIAWIRRHWNGPVLVKGVQTAEDARLAQRHGADGVVLSNHGGRQLGSAIPPLDLAPAVRQAVGKAFGILVDGGVRRGADAIKALGCGADGVLLGRAPLYGLACQGRQGADDVLALLLEEAAICLRLLGCNTLDDITAEHVRQLPLSALPH</sequence>
<dbReference type="FunFam" id="3.20.20.70:FF:000029">
    <property type="entry name" value="L-lactate dehydrogenase"/>
    <property type="match status" value="1"/>
</dbReference>
<comment type="cofactor">
    <cofactor evidence="1">
        <name>FMN</name>
        <dbReference type="ChEBI" id="CHEBI:58210"/>
    </cofactor>
</comment>
<dbReference type="Pfam" id="PF01070">
    <property type="entry name" value="FMN_dh"/>
    <property type="match status" value="1"/>
</dbReference>
<feature type="binding site" evidence="7">
    <location>
        <begin position="306"/>
        <end position="310"/>
    </location>
    <ligand>
        <name>FMN</name>
        <dbReference type="ChEBI" id="CHEBI:58210"/>
    </ligand>
</feature>
<reference evidence="9 10" key="1">
    <citation type="submission" date="2016-03" db="EMBL/GenBank/DDBJ databases">
        <authorList>
            <consortium name="Pathogen Informatics"/>
        </authorList>
    </citation>
    <scope>NUCLEOTIDE SEQUENCE [LARGE SCALE GENOMIC DNA]</scope>
    <source>
        <strain evidence="9 10">NCTC13364</strain>
    </source>
</reference>